<proteinExistence type="predicted"/>
<evidence type="ECO:0000313" key="3">
    <source>
        <dbReference type="EMBL" id="GJU09453.1"/>
    </source>
</evidence>
<dbReference type="InterPro" id="IPR013103">
    <property type="entry name" value="RVT_2"/>
</dbReference>
<dbReference type="Proteomes" id="UP001151760">
    <property type="component" value="Unassembled WGS sequence"/>
</dbReference>
<feature type="coiled-coil region" evidence="1">
    <location>
        <begin position="165"/>
        <end position="192"/>
    </location>
</feature>
<keyword evidence="1" id="KW-0175">Coiled coil</keyword>
<organism evidence="3 4">
    <name type="scientific">Tanacetum coccineum</name>
    <dbReference type="NCBI Taxonomy" id="301880"/>
    <lineage>
        <taxon>Eukaryota</taxon>
        <taxon>Viridiplantae</taxon>
        <taxon>Streptophyta</taxon>
        <taxon>Embryophyta</taxon>
        <taxon>Tracheophyta</taxon>
        <taxon>Spermatophyta</taxon>
        <taxon>Magnoliopsida</taxon>
        <taxon>eudicotyledons</taxon>
        <taxon>Gunneridae</taxon>
        <taxon>Pentapetalae</taxon>
        <taxon>asterids</taxon>
        <taxon>campanulids</taxon>
        <taxon>Asterales</taxon>
        <taxon>Asteraceae</taxon>
        <taxon>Asteroideae</taxon>
        <taxon>Anthemideae</taxon>
        <taxon>Anthemidinae</taxon>
        <taxon>Tanacetum</taxon>
    </lineage>
</organism>
<evidence type="ECO:0000259" key="2">
    <source>
        <dbReference type="Pfam" id="PF07727"/>
    </source>
</evidence>
<reference evidence="3" key="1">
    <citation type="journal article" date="2022" name="Int. J. Mol. Sci.">
        <title>Draft Genome of Tanacetum Coccineum: Genomic Comparison of Closely Related Tanacetum-Family Plants.</title>
        <authorList>
            <person name="Yamashiro T."/>
            <person name="Shiraishi A."/>
            <person name="Nakayama K."/>
            <person name="Satake H."/>
        </authorList>
    </citation>
    <scope>NUCLEOTIDE SEQUENCE</scope>
</reference>
<protein>
    <submittedName>
        <fullName evidence="3">Retrovirus-related pol polyprotein from transposon TNT 1-94</fullName>
    </submittedName>
</protein>
<feature type="domain" description="Reverse transcriptase Ty1/copia-type" evidence="2">
    <location>
        <begin position="537"/>
        <end position="606"/>
    </location>
</feature>
<gene>
    <name evidence="3" type="ORF">Tco_1131849</name>
</gene>
<dbReference type="EMBL" id="BQNB010021729">
    <property type="protein sequence ID" value="GJU09453.1"/>
    <property type="molecule type" value="Genomic_DNA"/>
</dbReference>
<sequence length="675" mass="76916">MNRIDHHGRMIHASVEKGPLVWPSSLRMKVTRLKEMFELTPAEAIQADCDIKIQTSLTLKPHQELVITHNAAYQADDLDAYDSDCDELNSAKIALMANLSRNGSNALTEVHNSDNLTYDLINQRGWGDHNRETVKNSNSSAQQDVLILSMFEQLNTQVMHCTNVNLEYKKANKALTTEFDRYKEEVKDLKEMQNVENSFSGSNEQYAEIVRLKQTLFEQVQEKDSLMKTVSDLKNDLKMEENINIDREIALEKKLSNLITLIFKRGSICANFWESKPKLYDGNVILKMDTIVIPDSDETLMLCEESPPVEQQSLGVQNLFEVKKNESILSEIERLLAQAIDNDIVKTVVNLSVNDGCETVNECQSVSELKTELLNKKDFEQGLVIAALKNELKKLKGKALDKEATETHSVNPKVSKDNMEPIDAQIVGIKGTAHILESAIRYNQSHVRFAFTQSRTCPASTIVDPQLGVRLFSSFVLADHSLQAIPGMDRIQITTTNEVPSRKPIVLESESPKPVVKLVYSRKPRKNKNTESVSKTKALRIFLSCMLLGMNMVAIKWDVRLAFPEWYLWEEVYVSQPDRFVDPDKPNYVYKLKKALYGLKQAPRASKHIDIRFHSIKEHVENGVIELYFVNTEYQLADIFTKALGRERIDFLINKLCMRSFKPETLKNLADDVDE</sequence>
<evidence type="ECO:0000256" key="1">
    <source>
        <dbReference type="SAM" id="Coils"/>
    </source>
</evidence>
<name>A0ABQ5JDB6_9ASTR</name>
<reference evidence="3" key="2">
    <citation type="submission" date="2022-01" db="EMBL/GenBank/DDBJ databases">
        <authorList>
            <person name="Yamashiro T."/>
            <person name="Shiraishi A."/>
            <person name="Satake H."/>
            <person name="Nakayama K."/>
        </authorList>
    </citation>
    <scope>NUCLEOTIDE SEQUENCE</scope>
</reference>
<keyword evidence="4" id="KW-1185">Reference proteome</keyword>
<dbReference type="Pfam" id="PF07727">
    <property type="entry name" value="RVT_2"/>
    <property type="match status" value="1"/>
</dbReference>
<evidence type="ECO:0000313" key="4">
    <source>
        <dbReference type="Proteomes" id="UP001151760"/>
    </source>
</evidence>
<accession>A0ABQ5JDB6</accession>
<dbReference type="CDD" id="cd09272">
    <property type="entry name" value="RNase_HI_RT_Ty1"/>
    <property type="match status" value="1"/>
</dbReference>
<comment type="caution">
    <text evidence="3">The sequence shown here is derived from an EMBL/GenBank/DDBJ whole genome shotgun (WGS) entry which is preliminary data.</text>
</comment>